<dbReference type="InterPro" id="IPR011129">
    <property type="entry name" value="CSD"/>
</dbReference>
<dbReference type="InterPro" id="IPR012340">
    <property type="entry name" value="NA-bd_OB-fold"/>
</dbReference>
<dbReference type="Pfam" id="PF00313">
    <property type="entry name" value="CSD"/>
    <property type="match status" value="1"/>
</dbReference>
<evidence type="ECO:0000256" key="2">
    <source>
        <dbReference type="RuleBase" id="RU000408"/>
    </source>
</evidence>
<feature type="domain" description="CSD" evidence="5">
    <location>
        <begin position="3"/>
        <end position="68"/>
    </location>
</feature>
<evidence type="ECO:0000256" key="3">
    <source>
        <dbReference type="SAM" id="MobiDB-lite"/>
    </source>
</evidence>
<dbReference type="Pfam" id="PF11948">
    <property type="entry name" value="DUF3465"/>
    <property type="match status" value="1"/>
</dbReference>
<sequence>MQHHTGILKTWKDDKGFGFIKPAEGGNDLFVHIRDFGNIPRKPRVGDRISYQPLKDRDGRLRAADVQIAGVTRNARQNTRQAQPGSSPKTARQQRSQQRRRPRLASVALAGIIVVVMGIMSYTSLPGASAPAPAQNSHNSTANASASQSDNQRILQAYRNHQSNLQVSGSGVVVKLLRDDLDGSRHQRFILRLSSGITILIAHNIDLAPRIPSLRKGDSVRFYGEYEWNDKGGVVHWTHDDPQGRHVAGWLEHNNKRYQ</sequence>
<dbReference type="PANTHER" id="PTHR12962:SF1">
    <property type="entry name" value="COLD SHOCK DOMAIN-CONTAINING PROTEIN CG9705"/>
    <property type="match status" value="1"/>
</dbReference>
<proteinExistence type="predicted"/>
<dbReference type="PANTHER" id="PTHR12962">
    <property type="entry name" value="CALCIUM-REGULATED HEAT STABLE PROTEIN CRHSP-24-RELATED"/>
    <property type="match status" value="1"/>
</dbReference>
<reference evidence="6" key="1">
    <citation type="submission" date="2021-04" db="EMBL/GenBank/DDBJ databases">
        <title>Oceanospirillales bacteria with DddD are important DMSP degraders in coastal seawater.</title>
        <authorList>
            <person name="Liu J."/>
        </authorList>
    </citation>
    <scope>NUCLEOTIDE SEQUENCE</scope>
    <source>
        <strain evidence="6">GY6</strain>
    </source>
</reference>
<evidence type="ECO:0000313" key="7">
    <source>
        <dbReference type="Proteomes" id="UP001059950"/>
    </source>
</evidence>
<keyword evidence="7" id="KW-1185">Reference proteome</keyword>
<dbReference type="InterPro" id="IPR052069">
    <property type="entry name" value="Ca-reg_mRNA-binding_domain"/>
</dbReference>
<dbReference type="SMART" id="SM00357">
    <property type="entry name" value="CSP"/>
    <property type="match status" value="1"/>
</dbReference>
<protein>
    <submittedName>
        <fullName evidence="6">DUF3465 domain-containing protein</fullName>
    </submittedName>
</protein>
<dbReference type="CDD" id="cd04458">
    <property type="entry name" value="CSP_CDS"/>
    <property type="match status" value="1"/>
</dbReference>
<organism evidence="6 7">
    <name type="scientific">Amphritea atlantica</name>
    <dbReference type="NCBI Taxonomy" id="355243"/>
    <lineage>
        <taxon>Bacteria</taxon>
        <taxon>Pseudomonadati</taxon>
        <taxon>Pseudomonadota</taxon>
        <taxon>Gammaproteobacteria</taxon>
        <taxon>Oceanospirillales</taxon>
        <taxon>Oceanospirillaceae</taxon>
        <taxon>Amphritea</taxon>
    </lineage>
</organism>
<dbReference type="Proteomes" id="UP001059950">
    <property type="component" value="Chromosome"/>
</dbReference>
<gene>
    <name evidence="6" type="ORF">KDX31_08625</name>
</gene>
<evidence type="ECO:0000256" key="1">
    <source>
        <dbReference type="ARBA" id="ARBA00022553"/>
    </source>
</evidence>
<feature type="region of interest" description="Disordered" evidence="3">
    <location>
        <begin position="127"/>
        <end position="151"/>
    </location>
</feature>
<dbReference type="SUPFAM" id="SSF50249">
    <property type="entry name" value="Nucleic acid-binding proteins"/>
    <property type="match status" value="1"/>
</dbReference>
<name>A0ABY5H109_9GAMM</name>
<feature type="compositionally biased region" description="Polar residues" evidence="3">
    <location>
        <begin position="74"/>
        <end position="91"/>
    </location>
</feature>
<dbReference type="InterPro" id="IPR019844">
    <property type="entry name" value="CSD_CS"/>
</dbReference>
<keyword evidence="4" id="KW-0472">Membrane</keyword>
<keyword evidence="4" id="KW-0812">Transmembrane</keyword>
<evidence type="ECO:0000259" key="5">
    <source>
        <dbReference type="PROSITE" id="PS51857"/>
    </source>
</evidence>
<accession>A0ABY5H109</accession>
<dbReference type="PROSITE" id="PS51857">
    <property type="entry name" value="CSD_2"/>
    <property type="match status" value="1"/>
</dbReference>
<dbReference type="PROSITE" id="PS00352">
    <property type="entry name" value="CSD_1"/>
    <property type="match status" value="1"/>
</dbReference>
<evidence type="ECO:0000256" key="4">
    <source>
        <dbReference type="SAM" id="Phobius"/>
    </source>
</evidence>
<feature type="region of interest" description="Disordered" evidence="3">
    <location>
        <begin position="70"/>
        <end position="103"/>
    </location>
</feature>
<feature type="compositionally biased region" description="Low complexity" evidence="3">
    <location>
        <begin position="134"/>
        <end position="151"/>
    </location>
</feature>
<dbReference type="EMBL" id="CP073344">
    <property type="protein sequence ID" value="UTW05045.1"/>
    <property type="molecule type" value="Genomic_DNA"/>
</dbReference>
<dbReference type="InterPro" id="IPR021856">
    <property type="entry name" value="DUF3465"/>
</dbReference>
<dbReference type="Gene3D" id="2.40.50.140">
    <property type="entry name" value="Nucleic acid-binding proteins"/>
    <property type="match status" value="1"/>
</dbReference>
<keyword evidence="1" id="KW-0597">Phosphoprotein</keyword>
<keyword evidence="4" id="KW-1133">Transmembrane helix</keyword>
<dbReference type="InterPro" id="IPR002059">
    <property type="entry name" value="CSP_DNA-bd"/>
</dbReference>
<comment type="subcellular location">
    <subcellularLocation>
        <location evidence="2">Cytoplasm</location>
    </subcellularLocation>
</comment>
<evidence type="ECO:0000313" key="6">
    <source>
        <dbReference type="EMBL" id="UTW05045.1"/>
    </source>
</evidence>
<feature type="transmembrane region" description="Helical" evidence="4">
    <location>
        <begin position="104"/>
        <end position="125"/>
    </location>
</feature>